<feature type="region of interest" description="Disordered" evidence="5">
    <location>
        <begin position="281"/>
        <end position="324"/>
    </location>
</feature>
<sequence length="324" mass="35300">MPPARVAVLMTSHNRRETTLSALAALAEQRGLPDDTVVRTHLVDAGSTDGTPEAVRAAFPAVEVVTVSAAVYWSHGMRIASRRSCRADGPAWNYQLWLNDDVVLDEDALSVLLATAHTVGFGKIVVGAVRGMTERSTTTYSGRRGRALALVEPTGRPEPCDTYNGNVVLVSRAAHERVGDMDKAFRHGMGDYDHGLRARRAGVAAYVTPRHVGSCDHNPPHSGSREPGIGVREALRRITSPRELPPRSWWVYCLRHSWPWAPIQMFSPYVMTAARALAQRSGEAGRTQGHVSRCAAATEPRPTGPDVSGRLRTPEERGSRCTTK</sequence>
<keyword evidence="4 7" id="KW-0808">Transferase</keyword>
<evidence type="ECO:0000259" key="6">
    <source>
        <dbReference type="Pfam" id="PF00535"/>
    </source>
</evidence>
<keyword evidence="8" id="KW-1185">Reference proteome</keyword>
<evidence type="ECO:0000313" key="7">
    <source>
        <dbReference type="EMBL" id="MFD1658040.1"/>
    </source>
</evidence>
<dbReference type="EC" id="2.4.-.-" evidence="7"/>
<dbReference type="Proteomes" id="UP001597261">
    <property type="component" value="Unassembled WGS sequence"/>
</dbReference>
<dbReference type="PANTHER" id="PTHR43179">
    <property type="entry name" value="RHAMNOSYLTRANSFERASE WBBL"/>
    <property type="match status" value="1"/>
</dbReference>
<dbReference type="InterPro" id="IPR029044">
    <property type="entry name" value="Nucleotide-diphossugar_trans"/>
</dbReference>
<reference evidence="8" key="1">
    <citation type="journal article" date="2019" name="Int. J. Syst. Evol. Microbiol.">
        <title>The Global Catalogue of Microorganisms (GCM) 10K type strain sequencing project: providing services to taxonomists for standard genome sequencing and annotation.</title>
        <authorList>
            <consortium name="The Broad Institute Genomics Platform"/>
            <consortium name="The Broad Institute Genome Sequencing Center for Infectious Disease"/>
            <person name="Wu L."/>
            <person name="Ma J."/>
        </authorList>
    </citation>
    <scope>NUCLEOTIDE SEQUENCE [LARGE SCALE GENOMIC DNA]</scope>
    <source>
        <strain evidence="8">CGMCC 1.12470</strain>
    </source>
</reference>
<name>A0ABW4IL71_9ACTN</name>
<evidence type="ECO:0000256" key="3">
    <source>
        <dbReference type="ARBA" id="ARBA00022676"/>
    </source>
</evidence>
<evidence type="ECO:0000256" key="5">
    <source>
        <dbReference type="SAM" id="MobiDB-lite"/>
    </source>
</evidence>
<dbReference type="RefSeq" id="WP_381079786.1">
    <property type="nucleotide sequence ID" value="NZ_JBHUDX010000019.1"/>
</dbReference>
<evidence type="ECO:0000256" key="2">
    <source>
        <dbReference type="ARBA" id="ARBA00006739"/>
    </source>
</evidence>
<dbReference type="InterPro" id="IPR001173">
    <property type="entry name" value="Glyco_trans_2-like"/>
</dbReference>
<evidence type="ECO:0000256" key="1">
    <source>
        <dbReference type="ARBA" id="ARBA00004776"/>
    </source>
</evidence>
<organism evidence="7 8">
    <name type="scientific">Streptomyces caeni</name>
    <dbReference type="NCBI Taxonomy" id="2307231"/>
    <lineage>
        <taxon>Bacteria</taxon>
        <taxon>Bacillati</taxon>
        <taxon>Actinomycetota</taxon>
        <taxon>Actinomycetes</taxon>
        <taxon>Kitasatosporales</taxon>
        <taxon>Streptomycetaceae</taxon>
        <taxon>Streptomyces</taxon>
    </lineage>
</organism>
<dbReference type="EMBL" id="JBHUDX010000019">
    <property type="protein sequence ID" value="MFD1658040.1"/>
    <property type="molecule type" value="Genomic_DNA"/>
</dbReference>
<feature type="domain" description="Glycosyltransferase 2-like" evidence="6">
    <location>
        <begin position="8"/>
        <end position="129"/>
    </location>
</feature>
<proteinExistence type="inferred from homology"/>
<accession>A0ABW4IL71</accession>
<comment type="caution">
    <text evidence="7">The sequence shown here is derived from an EMBL/GenBank/DDBJ whole genome shotgun (WGS) entry which is preliminary data.</text>
</comment>
<protein>
    <submittedName>
        <fullName evidence="7">Glycosyltransferase family 2 protein</fullName>
        <ecNumber evidence="7">2.4.-.-</ecNumber>
    </submittedName>
</protein>
<gene>
    <name evidence="7" type="ORF">ACFSL4_07340</name>
</gene>
<dbReference type="Pfam" id="PF00535">
    <property type="entry name" value="Glycos_transf_2"/>
    <property type="match status" value="1"/>
</dbReference>
<feature type="compositionally biased region" description="Basic and acidic residues" evidence="5">
    <location>
        <begin position="312"/>
        <end position="324"/>
    </location>
</feature>
<keyword evidence="3 7" id="KW-0328">Glycosyltransferase</keyword>
<dbReference type="SUPFAM" id="SSF53448">
    <property type="entry name" value="Nucleotide-diphospho-sugar transferases"/>
    <property type="match status" value="1"/>
</dbReference>
<dbReference type="PANTHER" id="PTHR43179:SF12">
    <property type="entry name" value="GALACTOFURANOSYLTRANSFERASE GLFT2"/>
    <property type="match status" value="1"/>
</dbReference>
<comment type="similarity">
    <text evidence="2">Belongs to the glycosyltransferase 2 family.</text>
</comment>
<comment type="pathway">
    <text evidence="1">Cell wall biogenesis; cell wall polysaccharide biosynthesis.</text>
</comment>
<evidence type="ECO:0000313" key="8">
    <source>
        <dbReference type="Proteomes" id="UP001597261"/>
    </source>
</evidence>
<evidence type="ECO:0000256" key="4">
    <source>
        <dbReference type="ARBA" id="ARBA00022679"/>
    </source>
</evidence>
<dbReference type="GO" id="GO:0016757">
    <property type="term" value="F:glycosyltransferase activity"/>
    <property type="evidence" value="ECO:0007669"/>
    <property type="project" value="UniProtKB-KW"/>
</dbReference>
<dbReference type="Gene3D" id="3.90.550.10">
    <property type="entry name" value="Spore Coat Polysaccharide Biosynthesis Protein SpsA, Chain A"/>
    <property type="match status" value="1"/>
</dbReference>